<accession>A0A9R1U3K0</accession>
<evidence type="ECO:0000313" key="3">
    <source>
        <dbReference type="RefSeq" id="XP_011307766.1"/>
    </source>
</evidence>
<sequence length="539" mass="65005">MLHLLSSVDDEELLTCNSMMGNVSKDLENPPKNVVRRQLQNFSEFSYSESIKVTIKEKPIVESKEYRLNLLGWAFQAFLSHLQRTKRLCELKIKTHERLVTLELKRHFRIWKSRVDERKKELPAIKNDLSDDQKIQEFVDALVEKQKPLRRVDTTGGASRRPPEEKEEKELMVRPGKIVESSLQKRLSFQKKIITEQRLKLVQQNQIIEEMRLKRLSEESHLAKEKTLTTARQVLKKCRQRTRSDLMQLMRTEGVDSPGGDFSRTNGSGACQTPDFIFRMEARAQRRRERLREAREKQRERLEIQRQQEEDRKKEEEEKQKSLKLEAQRRARRLLQEQRRKKIIEAERLRLSNEIIERFYRRYLLRNYILMPFVRILQEEKHLLQIADEHFYSTSLKRSFGTWKNVTRQSVEAKVRRCTTICNGNILFRFFSEWVEMARERAKKFQIAWDFYRARVCGRYLRAWYHRALEMKAKSLETLQFVENYYDEKMMRKYFRMWGTYTRISEDVNESDRQKEKFRALVQNVVPNFCPKHRGVIRD</sequence>
<evidence type="ECO:0000313" key="2">
    <source>
        <dbReference type="Proteomes" id="UP000694866"/>
    </source>
</evidence>
<dbReference type="GeneID" id="105269321"/>
<gene>
    <name evidence="3" type="primary">LOC105269321</name>
</gene>
<keyword evidence="2" id="KW-1185">Reference proteome</keyword>
<protein>
    <submittedName>
        <fullName evidence="3">Trichohyalin</fullName>
    </submittedName>
</protein>
<organism evidence="2 3">
    <name type="scientific">Fopius arisanus</name>
    <dbReference type="NCBI Taxonomy" id="64838"/>
    <lineage>
        <taxon>Eukaryota</taxon>
        <taxon>Metazoa</taxon>
        <taxon>Ecdysozoa</taxon>
        <taxon>Arthropoda</taxon>
        <taxon>Hexapoda</taxon>
        <taxon>Insecta</taxon>
        <taxon>Pterygota</taxon>
        <taxon>Neoptera</taxon>
        <taxon>Endopterygota</taxon>
        <taxon>Hymenoptera</taxon>
        <taxon>Apocrita</taxon>
        <taxon>Ichneumonoidea</taxon>
        <taxon>Braconidae</taxon>
        <taxon>Opiinae</taxon>
        <taxon>Fopius</taxon>
    </lineage>
</organism>
<proteinExistence type="predicted"/>
<reference evidence="3" key="1">
    <citation type="submission" date="2025-08" db="UniProtKB">
        <authorList>
            <consortium name="RefSeq"/>
        </authorList>
    </citation>
    <scope>IDENTIFICATION</scope>
    <source>
        <strain evidence="3">USDA-PBARC FA_bdor</strain>
        <tissue evidence="3">Whole organism</tissue>
    </source>
</reference>
<name>A0A9R1U3K0_9HYME</name>
<feature type="region of interest" description="Disordered" evidence="1">
    <location>
        <begin position="289"/>
        <end position="323"/>
    </location>
</feature>
<evidence type="ECO:0000256" key="1">
    <source>
        <dbReference type="SAM" id="MobiDB-lite"/>
    </source>
</evidence>
<dbReference type="OrthoDB" id="6256972at2759"/>
<dbReference type="Proteomes" id="UP000694866">
    <property type="component" value="Unplaced"/>
</dbReference>
<dbReference type="KEGG" id="fas:105269321"/>
<dbReference type="AlphaFoldDB" id="A0A9R1U3K0"/>
<feature type="region of interest" description="Disordered" evidence="1">
    <location>
        <begin position="252"/>
        <end position="274"/>
    </location>
</feature>
<dbReference type="RefSeq" id="XP_011307766.1">
    <property type="nucleotide sequence ID" value="XM_011309464.1"/>
</dbReference>
<feature type="region of interest" description="Disordered" evidence="1">
    <location>
        <begin position="150"/>
        <end position="169"/>
    </location>
</feature>